<reference evidence="1 2" key="1">
    <citation type="journal article" date="2015" name="Nature">
        <title>rRNA introns, odd ribosomes, and small enigmatic genomes across a large radiation of phyla.</title>
        <authorList>
            <person name="Brown C.T."/>
            <person name="Hug L.A."/>
            <person name="Thomas B.C."/>
            <person name="Sharon I."/>
            <person name="Castelle C.J."/>
            <person name="Singh A."/>
            <person name="Wilkins M.J."/>
            <person name="Williams K.H."/>
            <person name="Banfield J.F."/>
        </authorList>
    </citation>
    <scope>NUCLEOTIDE SEQUENCE [LARGE SCALE GENOMIC DNA]</scope>
</reference>
<dbReference type="Proteomes" id="UP000034562">
    <property type="component" value="Unassembled WGS sequence"/>
</dbReference>
<dbReference type="SUPFAM" id="SSF53474">
    <property type="entry name" value="alpha/beta-Hydrolases"/>
    <property type="match status" value="1"/>
</dbReference>
<dbReference type="AlphaFoldDB" id="A0A0G0SXH8"/>
<feature type="non-terminal residue" evidence="1">
    <location>
        <position position="1"/>
    </location>
</feature>
<protein>
    <recommendedName>
        <fullName evidence="3">Alpha/beta hydrolase</fullName>
    </recommendedName>
</protein>
<evidence type="ECO:0000313" key="2">
    <source>
        <dbReference type="Proteomes" id="UP000034562"/>
    </source>
</evidence>
<evidence type="ECO:0000313" key="1">
    <source>
        <dbReference type="EMBL" id="KKR69523.1"/>
    </source>
</evidence>
<comment type="caution">
    <text evidence="1">The sequence shown here is derived from an EMBL/GenBank/DDBJ whole genome shotgun (WGS) entry which is preliminary data.</text>
</comment>
<gene>
    <name evidence="1" type="ORF">UU12_C0044G0001</name>
</gene>
<dbReference type="Gene3D" id="3.40.50.1820">
    <property type="entry name" value="alpha/beta hydrolase"/>
    <property type="match status" value="1"/>
</dbReference>
<accession>A0A0G0SXH8</accession>
<organism evidence="1 2">
    <name type="scientific">Candidatus Woesebacteria bacterium GW2011_GWA2_40_7b</name>
    <dbReference type="NCBI Taxonomy" id="1618563"/>
    <lineage>
        <taxon>Bacteria</taxon>
        <taxon>Candidatus Woeseibacteriota</taxon>
    </lineage>
</organism>
<sequence length="185" mass="21327">LFNILYKSFGHTIYNSIMVTFILPGYSSKNKELAEEMAEKLKLDGQIRPIFWDHWENPEKLFKPKEKARLIAGLAVKNRVNIIAKSVGTLVAAYVIEQIPQQLNKVILCGIPTVSDERLGIFQEAYKNIKPENVICYQNEGDPFATSAEIEKFMEKINPKIEIVSMPGNDHHYPYYEEFQKFLTL</sequence>
<name>A0A0G0SXH8_9BACT</name>
<evidence type="ECO:0008006" key="3">
    <source>
        <dbReference type="Google" id="ProtNLM"/>
    </source>
</evidence>
<proteinExistence type="predicted"/>
<dbReference type="EMBL" id="LBZK01000044">
    <property type="protein sequence ID" value="KKR69523.1"/>
    <property type="molecule type" value="Genomic_DNA"/>
</dbReference>
<dbReference type="InterPro" id="IPR029058">
    <property type="entry name" value="AB_hydrolase_fold"/>
</dbReference>